<sequence>MSLHNIKLQLNKERVKWLELYCNRDSNLGIGNLGIGNLGIGCFKEKANYLGSSYIKPNYSALSRQTNSIKFSKGKTQFASLQLNDYGKIEGSSGGYGSSIKNRF</sequence>
<protein>
    <submittedName>
        <fullName evidence="1">Uncharacterized protein</fullName>
    </submittedName>
</protein>
<dbReference type="AlphaFoldDB" id="A0A6C0HSH2"/>
<evidence type="ECO:0000313" key="1">
    <source>
        <dbReference type="EMBL" id="QHT83330.1"/>
    </source>
</evidence>
<dbReference type="EMBL" id="MN740007">
    <property type="protein sequence ID" value="QHT83330.1"/>
    <property type="molecule type" value="Genomic_DNA"/>
</dbReference>
<name>A0A6C0HSH2_9ZZZZ</name>
<organism evidence="1">
    <name type="scientific">viral metagenome</name>
    <dbReference type="NCBI Taxonomy" id="1070528"/>
    <lineage>
        <taxon>unclassified sequences</taxon>
        <taxon>metagenomes</taxon>
        <taxon>organismal metagenomes</taxon>
    </lineage>
</organism>
<accession>A0A6C0HSH2</accession>
<reference evidence="1" key="1">
    <citation type="journal article" date="2020" name="Nature">
        <title>Giant virus diversity and host interactions through global metagenomics.</title>
        <authorList>
            <person name="Schulz F."/>
            <person name="Roux S."/>
            <person name="Paez-Espino D."/>
            <person name="Jungbluth S."/>
            <person name="Walsh D.A."/>
            <person name="Denef V.J."/>
            <person name="McMahon K.D."/>
            <person name="Konstantinidis K.T."/>
            <person name="Eloe-Fadrosh E.A."/>
            <person name="Kyrpides N.C."/>
            <person name="Woyke T."/>
        </authorList>
    </citation>
    <scope>NUCLEOTIDE SEQUENCE</scope>
    <source>
        <strain evidence="1">GVMAG-M-3300023184-167</strain>
    </source>
</reference>
<proteinExistence type="predicted"/>